<dbReference type="Proteomes" id="UP001501598">
    <property type="component" value="Unassembled WGS sequence"/>
</dbReference>
<evidence type="ECO:0000313" key="3">
    <source>
        <dbReference type="Proteomes" id="UP001501598"/>
    </source>
</evidence>
<proteinExistence type="predicted"/>
<dbReference type="Gene3D" id="3.10.450.50">
    <property type="match status" value="1"/>
</dbReference>
<dbReference type="InterPro" id="IPR032710">
    <property type="entry name" value="NTF2-like_dom_sf"/>
</dbReference>
<evidence type="ECO:0000259" key="1">
    <source>
        <dbReference type="Pfam" id="PF12680"/>
    </source>
</evidence>
<dbReference type="SUPFAM" id="SSF54427">
    <property type="entry name" value="NTF2-like"/>
    <property type="match status" value="1"/>
</dbReference>
<dbReference type="RefSeq" id="WP_345418068.1">
    <property type="nucleotide sequence ID" value="NZ_BAABGT010000034.1"/>
</dbReference>
<sequence length="142" mass="16239">MAFDPLASIQRFYDAENEFVRAAPDERDIGVMLAELDPDVVVHVPESLPHGGIWRGHQGFATLFDVVVERWQEFEVVYNDTKWNQIDRRRILTEGTLRGVLRADGRPVLMPVVSIFTFTERGLSHLDHFYQDTAAIVCPRTA</sequence>
<dbReference type="EMBL" id="BAABGT010000034">
    <property type="protein sequence ID" value="GAA4547219.1"/>
    <property type="molecule type" value="Genomic_DNA"/>
</dbReference>
<evidence type="ECO:0000313" key="2">
    <source>
        <dbReference type="EMBL" id="GAA4547219.1"/>
    </source>
</evidence>
<reference evidence="3" key="1">
    <citation type="journal article" date="2019" name="Int. J. Syst. Evol. Microbiol.">
        <title>The Global Catalogue of Microorganisms (GCM) 10K type strain sequencing project: providing services to taxonomists for standard genome sequencing and annotation.</title>
        <authorList>
            <consortium name="The Broad Institute Genomics Platform"/>
            <consortium name="The Broad Institute Genome Sequencing Center for Infectious Disease"/>
            <person name="Wu L."/>
            <person name="Ma J."/>
        </authorList>
    </citation>
    <scope>NUCLEOTIDE SEQUENCE [LARGE SCALE GENOMIC DNA]</scope>
    <source>
        <strain evidence="3">JCM 17906</strain>
    </source>
</reference>
<feature type="domain" description="SnoaL-like" evidence="1">
    <location>
        <begin position="10"/>
        <end position="121"/>
    </location>
</feature>
<comment type="caution">
    <text evidence="2">The sequence shown here is derived from an EMBL/GenBank/DDBJ whole genome shotgun (WGS) entry which is preliminary data.</text>
</comment>
<accession>A0ABP8RTE6</accession>
<name>A0ABP8RTE6_9PSEU</name>
<protein>
    <submittedName>
        <fullName evidence="2">Nuclear transport factor 2 family protein</fullName>
    </submittedName>
</protein>
<dbReference type="InterPro" id="IPR037401">
    <property type="entry name" value="SnoaL-like"/>
</dbReference>
<dbReference type="Pfam" id="PF12680">
    <property type="entry name" value="SnoaL_2"/>
    <property type="match status" value="1"/>
</dbReference>
<gene>
    <name evidence="2" type="ORF">GCM10023175_31100</name>
</gene>
<keyword evidence="3" id="KW-1185">Reference proteome</keyword>
<organism evidence="2 3">
    <name type="scientific">Pseudonocardia xishanensis</name>
    <dbReference type="NCBI Taxonomy" id="630995"/>
    <lineage>
        <taxon>Bacteria</taxon>
        <taxon>Bacillati</taxon>
        <taxon>Actinomycetota</taxon>
        <taxon>Actinomycetes</taxon>
        <taxon>Pseudonocardiales</taxon>
        <taxon>Pseudonocardiaceae</taxon>
        <taxon>Pseudonocardia</taxon>
    </lineage>
</organism>